<reference evidence="2 3" key="1">
    <citation type="submission" date="2023-09" db="EMBL/GenBank/DDBJ databases">
        <authorList>
            <person name="Rey-Velasco X."/>
        </authorList>
    </citation>
    <scope>NUCLEOTIDE SEQUENCE [LARGE SCALE GENOMIC DNA]</scope>
    <source>
        <strain evidence="2 3">W332</strain>
    </source>
</reference>
<name>A0ABU2YJ43_9FLAO</name>
<protein>
    <submittedName>
        <fullName evidence="2">Uncharacterized protein</fullName>
    </submittedName>
</protein>
<organism evidence="2 3">
    <name type="scientific">Microcosmobacter mediterraneus</name>
    <dbReference type="NCBI Taxonomy" id="3075607"/>
    <lineage>
        <taxon>Bacteria</taxon>
        <taxon>Pseudomonadati</taxon>
        <taxon>Bacteroidota</taxon>
        <taxon>Flavobacteriia</taxon>
        <taxon>Flavobacteriales</taxon>
        <taxon>Flavobacteriaceae</taxon>
        <taxon>Microcosmobacter</taxon>
    </lineage>
</organism>
<comment type="caution">
    <text evidence="2">The sequence shown here is derived from an EMBL/GenBank/DDBJ whole genome shotgun (WGS) entry which is preliminary data.</text>
</comment>
<feature type="chain" id="PRO_5046589669" evidence="1">
    <location>
        <begin position="22"/>
        <end position="227"/>
    </location>
</feature>
<proteinExistence type="predicted"/>
<gene>
    <name evidence="2" type="ORF">RM697_03520</name>
</gene>
<dbReference type="EMBL" id="JAVRIA010000002">
    <property type="protein sequence ID" value="MDT0557699.1"/>
    <property type="molecule type" value="Genomic_DNA"/>
</dbReference>
<evidence type="ECO:0000313" key="2">
    <source>
        <dbReference type="EMBL" id="MDT0557699.1"/>
    </source>
</evidence>
<dbReference type="RefSeq" id="WP_311426476.1">
    <property type="nucleotide sequence ID" value="NZ_JAVRIA010000002.1"/>
</dbReference>
<feature type="signal peptide" evidence="1">
    <location>
        <begin position="1"/>
        <end position="21"/>
    </location>
</feature>
<accession>A0ABU2YJ43</accession>
<dbReference type="Proteomes" id="UP001259492">
    <property type="component" value="Unassembled WGS sequence"/>
</dbReference>
<evidence type="ECO:0000313" key="3">
    <source>
        <dbReference type="Proteomes" id="UP001259492"/>
    </source>
</evidence>
<keyword evidence="1" id="KW-0732">Signal</keyword>
<evidence type="ECO:0000256" key="1">
    <source>
        <dbReference type="SAM" id="SignalP"/>
    </source>
</evidence>
<sequence length="227" mass="25736">MKNLKFSVVVVLLMTAFFSYSQDVNLDMATERGLMSKTTSPKIQAQGSPYIDENFKPVKIPSFDTKVYLGRYNAYNGEMEIKVKQDVVIALDVNSADYEVVFVNDSKTYKSFNYTTERGISKKGFLVVVNSGENANLLKAERIKYYDKVPAMSSYQQDKPAKFRKESDVYYIQMKSGSVVHLPVKKKDLLKAFPKHSKAIKTFLKENKVKLSKEEGLAKVANYIGSL</sequence>
<keyword evidence="3" id="KW-1185">Reference proteome</keyword>